<dbReference type="InterPro" id="IPR007560">
    <property type="entry name" value="Restrct_endonuc_IV_Mrr"/>
</dbReference>
<keyword evidence="2" id="KW-0540">Nuclease</keyword>
<dbReference type="Gene3D" id="3.40.1350.10">
    <property type="match status" value="1"/>
</dbReference>
<organism evidence="2 3">
    <name type="scientific">Ignisphaera aggregans (strain DSM 17230 / JCM 13409 / AQ1.S1)</name>
    <dbReference type="NCBI Taxonomy" id="583356"/>
    <lineage>
        <taxon>Archaea</taxon>
        <taxon>Thermoproteota</taxon>
        <taxon>Thermoprotei</taxon>
        <taxon>Desulfurococcales</taxon>
        <taxon>Desulfurococcaceae</taxon>
        <taxon>Ignisphaera</taxon>
    </lineage>
</organism>
<dbReference type="Gene3D" id="1.10.10.10">
    <property type="entry name" value="Winged helix-like DNA-binding domain superfamily/Winged helix DNA-binding domain"/>
    <property type="match status" value="1"/>
</dbReference>
<dbReference type="InterPro" id="IPR036390">
    <property type="entry name" value="WH_DNA-bd_sf"/>
</dbReference>
<dbReference type="Pfam" id="PF05584">
    <property type="entry name" value="Sulfolobus_pRN"/>
    <property type="match status" value="1"/>
</dbReference>
<dbReference type="GO" id="GO:0003677">
    <property type="term" value="F:DNA binding"/>
    <property type="evidence" value="ECO:0007669"/>
    <property type="project" value="InterPro"/>
</dbReference>
<gene>
    <name evidence="2" type="ordered locus">Igag_0766</name>
</gene>
<evidence type="ECO:0000259" key="1">
    <source>
        <dbReference type="Pfam" id="PF04471"/>
    </source>
</evidence>
<dbReference type="InterPro" id="IPR036388">
    <property type="entry name" value="WH-like_DNA-bd_sf"/>
</dbReference>
<name>E0STB6_IGNAA</name>
<dbReference type="Pfam" id="PF04471">
    <property type="entry name" value="Mrr_cat"/>
    <property type="match status" value="1"/>
</dbReference>
<dbReference type="Proteomes" id="UP000001304">
    <property type="component" value="Chromosome"/>
</dbReference>
<proteinExistence type="predicted"/>
<dbReference type="InterPro" id="IPR008848">
    <property type="entry name" value="Plasmid_regulator_arc"/>
</dbReference>
<keyword evidence="3" id="KW-1185">Reference proteome</keyword>
<protein>
    <submittedName>
        <fullName evidence="2">Restriction endonuclease</fullName>
    </submittedName>
</protein>
<dbReference type="BioCyc" id="IAGG583356:GHAH-759-MONOMER"/>
<evidence type="ECO:0000313" key="2">
    <source>
        <dbReference type="EMBL" id="ADM27593.1"/>
    </source>
</evidence>
<dbReference type="HOGENOM" id="CLU_709052_0_0_2"/>
<accession>E0STB6</accession>
<dbReference type="SUPFAM" id="SSF52980">
    <property type="entry name" value="Restriction endonuclease-like"/>
    <property type="match status" value="1"/>
</dbReference>
<keyword evidence="2" id="KW-0378">Hydrolase</keyword>
<reference evidence="2 3" key="1">
    <citation type="journal article" date="2010" name="Stand. Genomic Sci.">
        <title>Complete genome sequence of Ignisphaera aggregans type strain (AQ1.S1).</title>
        <authorList>
            <person name="Goker M."/>
            <person name="Held B."/>
            <person name="Lapidus A."/>
            <person name="Nolan M."/>
            <person name="Spring S."/>
            <person name="Yasawong M."/>
            <person name="Lucas S."/>
            <person name="Glavina Del Rio T."/>
            <person name="Tice H."/>
            <person name="Cheng J.F."/>
            <person name="Goodwin L."/>
            <person name="Tapia R."/>
            <person name="Pitluck S."/>
            <person name="Liolios K."/>
            <person name="Ivanova N."/>
            <person name="Mavromatis K."/>
            <person name="Mikhailova N."/>
            <person name="Pati A."/>
            <person name="Chen A."/>
            <person name="Palaniappan K."/>
            <person name="Brambilla E."/>
            <person name="Land M."/>
            <person name="Hauser L."/>
            <person name="Chang Y.J."/>
            <person name="Jeffries C.D."/>
            <person name="Brettin T."/>
            <person name="Detter J.C."/>
            <person name="Han C."/>
            <person name="Rohde M."/>
            <person name="Sikorski J."/>
            <person name="Woyke T."/>
            <person name="Bristow J."/>
            <person name="Eisen J.A."/>
            <person name="Markowitz V."/>
            <person name="Hugenholtz P."/>
            <person name="Kyrpides N.C."/>
            <person name="Klenk H.P."/>
        </authorList>
    </citation>
    <scope>NUCLEOTIDE SEQUENCE [LARGE SCALE GENOMIC DNA]</scope>
    <source>
        <strain evidence="3">DSM 17230 / JCM 13409 / AQ1.S1</strain>
    </source>
</reference>
<dbReference type="EMBL" id="CP002098">
    <property type="protein sequence ID" value="ADM27593.1"/>
    <property type="molecule type" value="Genomic_DNA"/>
</dbReference>
<dbReference type="GO" id="GO:0009307">
    <property type="term" value="P:DNA restriction-modification system"/>
    <property type="evidence" value="ECO:0007669"/>
    <property type="project" value="InterPro"/>
</dbReference>
<dbReference type="KEGG" id="iag:Igag_0766"/>
<feature type="domain" description="Restriction endonuclease type IV Mrr" evidence="1">
    <location>
        <begin position="14"/>
        <end position="122"/>
    </location>
</feature>
<dbReference type="InterPro" id="IPR011856">
    <property type="entry name" value="tRNA_endonuc-like_dom_sf"/>
</dbReference>
<dbReference type="AlphaFoldDB" id="E0STB6"/>
<dbReference type="SUPFAM" id="SSF46785">
    <property type="entry name" value="Winged helix' DNA-binding domain"/>
    <property type="match status" value="1"/>
</dbReference>
<evidence type="ECO:0000313" key="3">
    <source>
        <dbReference type="Proteomes" id="UP000001304"/>
    </source>
</evidence>
<keyword evidence="2" id="KW-0255">Endonuclease</keyword>
<dbReference type="GO" id="GO:0004519">
    <property type="term" value="F:endonuclease activity"/>
    <property type="evidence" value="ECO:0007669"/>
    <property type="project" value="UniProtKB-KW"/>
</dbReference>
<sequence length="389" mass="43957">MKARKRGVESYSKGHLFEEVVEKYFQYLGYRVERNVVKTGYSGAKHEIDVLIVKGDTIGVVEAKNYSKPIPKEWIIKAHHIAEDIGASEVYVVSAKGFTEDAVKTASILGVKLLDLNEMAEVVKRIREVANVEAQHLRPAYGLQEAIVFADKFALRKLFIKTESPTEVELIYVPLYYVEAIYTYIEVEGLIFKKEVKRHRKVGFCVSALNGGLVLYEKGSISTIAIPSLTDSETNLINMLWSYEAVTLNELIEKTGWSRNKLVRTLNALVEKGLVKESERSEGKKTVKIYRLALPSVEVLEESSRVLLGSNKLESGTPDKALEAKIGVNHVKMLIEKLYGIEVADVKIIYMPIYKVKMEKTDRSAYRFIYLTGWITEPIDAIALIERNS</sequence>
<dbReference type="InterPro" id="IPR011335">
    <property type="entry name" value="Restrct_endonuc-II-like"/>
</dbReference>